<evidence type="ECO:0000256" key="1">
    <source>
        <dbReference type="SAM" id="SignalP"/>
    </source>
</evidence>
<protein>
    <submittedName>
        <fullName evidence="2">Uncharacterized protein</fullName>
    </submittedName>
</protein>
<keyword evidence="3" id="KW-1185">Reference proteome</keyword>
<proteinExistence type="predicted"/>
<reference evidence="2 3" key="1">
    <citation type="submission" date="2024-10" db="EMBL/GenBank/DDBJ databases">
        <authorList>
            <person name="Kim D."/>
        </authorList>
    </citation>
    <scope>NUCLEOTIDE SEQUENCE [LARGE SCALE GENOMIC DNA]</scope>
    <source>
        <strain evidence="2">Taebaek</strain>
    </source>
</reference>
<comment type="caution">
    <text evidence="2">The sequence shown here is derived from an EMBL/GenBank/DDBJ whole genome shotgun (WGS) entry which is preliminary data.</text>
</comment>
<feature type="chain" id="PRO_5044836638" evidence="1">
    <location>
        <begin position="29"/>
        <end position="82"/>
    </location>
</feature>
<feature type="signal peptide" evidence="1">
    <location>
        <begin position="1"/>
        <end position="28"/>
    </location>
</feature>
<sequence length="82" mass="9203">MSSLQPLFFAALFLAVFCLCAIAMPAQPEGPMFEGGQHQAEAGRAKRWSPYYYGAYGGWGGAYPYASSYYGHAYPYYSGYWW</sequence>
<dbReference type="Proteomes" id="UP001620645">
    <property type="component" value="Unassembled WGS sequence"/>
</dbReference>
<evidence type="ECO:0000313" key="3">
    <source>
        <dbReference type="Proteomes" id="UP001620645"/>
    </source>
</evidence>
<organism evidence="2 3">
    <name type="scientific">Heterodera schachtii</name>
    <name type="common">Sugarbeet cyst nematode worm</name>
    <name type="synonym">Tylenchus schachtii</name>
    <dbReference type="NCBI Taxonomy" id="97005"/>
    <lineage>
        <taxon>Eukaryota</taxon>
        <taxon>Metazoa</taxon>
        <taxon>Ecdysozoa</taxon>
        <taxon>Nematoda</taxon>
        <taxon>Chromadorea</taxon>
        <taxon>Rhabditida</taxon>
        <taxon>Tylenchina</taxon>
        <taxon>Tylenchomorpha</taxon>
        <taxon>Tylenchoidea</taxon>
        <taxon>Heteroderidae</taxon>
        <taxon>Heteroderinae</taxon>
        <taxon>Heterodera</taxon>
    </lineage>
</organism>
<evidence type="ECO:0000313" key="2">
    <source>
        <dbReference type="EMBL" id="KAL3096912.1"/>
    </source>
</evidence>
<name>A0ABD2K216_HETSC</name>
<dbReference type="EMBL" id="JBICCN010000056">
    <property type="protein sequence ID" value="KAL3096912.1"/>
    <property type="molecule type" value="Genomic_DNA"/>
</dbReference>
<keyword evidence="1" id="KW-0732">Signal</keyword>
<accession>A0ABD2K216</accession>
<gene>
    <name evidence="2" type="ORF">niasHS_002628</name>
</gene>
<dbReference type="AlphaFoldDB" id="A0ABD2K216"/>